<comment type="caution">
    <text evidence="2">The sequence shown here is derived from an EMBL/GenBank/DDBJ whole genome shotgun (WGS) entry which is preliminary data.</text>
</comment>
<name>A0A1Y3BQS3_EURMA</name>
<proteinExistence type="predicted"/>
<organism evidence="2 3">
    <name type="scientific">Euroglyphus maynei</name>
    <name type="common">Mayne's house dust mite</name>
    <dbReference type="NCBI Taxonomy" id="6958"/>
    <lineage>
        <taxon>Eukaryota</taxon>
        <taxon>Metazoa</taxon>
        <taxon>Ecdysozoa</taxon>
        <taxon>Arthropoda</taxon>
        <taxon>Chelicerata</taxon>
        <taxon>Arachnida</taxon>
        <taxon>Acari</taxon>
        <taxon>Acariformes</taxon>
        <taxon>Sarcoptiformes</taxon>
        <taxon>Astigmata</taxon>
        <taxon>Psoroptidia</taxon>
        <taxon>Analgoidea</taxon>
        <taxon>Pyroglyphidae</taxon>
        <taxon>Pyroglyphinae</taxon>
        <taxon>Euroglyphus</taxon>
    </lineage>
</organism>
<keyword evidence="1" id="KW-0175">Coiled coil</keyword>
<protein>
    <submittedName>
        <fullName evidence="2">Uncharacterized protein</fullName>
    </submittedName>
</protein>
<dbReference type="EMBL" id="MUJZ01004160">
    <property type="protein sequence ID" value="OTF83320.1"/>
    <property type="molecule type" value="Genomic_DNA"/>
</dbReference>
<feature type="coiled-coil region" evidence="1">
    <location>
        <begin position="5"/>
        <end position="71"/>
    </location>
</feature>
<gene>
    <name evidence="2" type="ORF">BLA29_011480</name>
</gene>
<keyword evidence="3" id="KW-1185">Reference proteome</keyword>
<sequence>MHFENKRLENDCQLMKCQNNELIRNFLDIKNHVEETDHLNAKIAELESMENAKDRKNIEQLENEMEKFKEQNK</sequence>
<dbReference type="OrthoDB" id="6507432at2759"/>
<evidence type="ECO:0000313" key="3">
    <source>
        <dbReference type="Proteomes" id="UP000194236"/>
    </source>
</evidence>
<accession>A0A1Y3BQS3</accession>
<dbReference type="Proteomes" id="UP000194236">
    <property type="component" value="Unassembled WGS sequence"/>
</dbReference>
<feature type="non-terminal residue" evidence="2">
    <location>
        <position position="73"/>
    </location>
</feature>
<evidence type="ECO:0000256" key="1">
    <source>
        <dbReference type="SAM" id="Coils"/>
    </source>
</evidence>
<dbReference type="AlphaFoldDB" id="A0A1Y3BQS3"/>
<reference evidence="2 3" key="1">
    <citation type="submission" date="2017-03" db="EMBL/GenBank/DDBJ databases">
        <title>Genome Survey of Euroglyphus maynei.</title>
        <authorList>
            <person name="Arlian L.G."/>
            <person name="Morgan M.S."/>
            <person name="Rider S.D."/>
        </authorList>
    </citation>
    <scope>NUCLEOTIDE SEQUENCE [LARGE SCALE GENOMIC DNA]</scope>
    <source>
        <strain evidence="2">Arlian Lab</strain>
        <tissue evidence="2">Whole body</tissue>
    </source>
</reference>
<evidence type="ECO:0000313" key="2">
    <source>
        <dbReference type="EMBL" id="OTF83320.1"/>
    </source>
</evidence>